<dbReference type="AlphaFoldDB" id="A0A6G4ANK2"/>
<keyword evidence="2" id="KW-1185">Reference proteome</keyword>
<organism evidence="1 2">
    <name type="scientific">Streptomyces rhizosphaericus</name>
    <dbReference type="NCBI Taxonomy" id="114699"/>
    <lineage>
        <taxon>Bacteria</taxon>
        <taxon>Bacillati</taxon>
        <taxon>Actinomycetota</taxon>
        <taxon>Actinomycetes</taxon>
        <taxon>Kitasatosporales</taxon>
        <taxon>Streptomycetaceae</taxon>
        <taxon>Streptomyces</taxon>
        <taxon>Streptomyces violaceusniger group</taxon>
    </lineage>
</organism>
<evidence type="ECO:0008006" key="3">
    <source>
        <dbReference type="Google" id="ProtNLM"/>
    </source>
</evidence>
<gene>
    <name evidence="1" type="ORF">G4H13_31840</name>
</gene>
<sequence length="67" mass="7089">MRELAGRARAASAEGRLGALIEELERRGTYERRLAAVAAAAGGRTGHLAARLADPDPVVRHRALDTA</sequence>
<evidence type="ECO:0000313" key="1">
    <source>
        <dbReference type="EMBL" id="NEW74832.1"/>
    </source>
</evidence>
<feature type="non-terminal residue" evidence="1">
    <location>
        <position position="67"/>
    </location>
</feature>
<reference evidence="1" key="1">
    <citation type="submission" date="2020-02" db="EMBL/GenBank/DDBJ databases">
        <title>A new Streptomyces sp. for controlling soil-borne diseases.</title>
        <authorList>
            <person name="Li X."/>
            <person name="Tian Y."/>
            <person name="Gao K."/>
        </authorList>
    </citation>
    <scope>NUCLEOTIDE SEQUENCE [LARGE SCALE GENOMIC DNA]</scope>
    <source>
        <strain evidence="1">0250</strain>
    </source>
</reference>
<dbReference type="EMBL" id="JAAIKT010000049">
    <property type="protein sequence ID" value="NEW74832.1"/>
    <property type="molecule type" value="Genomic_DNA"/>
</dbReference>
<proteinExistence type="predicted"/>
<name>A0A6G4ANK2_9ACTN</name>
<accession>A0A6G4ANK2</accession>
<protein>
    <recommendedName>
        <fullName evidence="3">HEAT repeat domain-containing protein</fullName>
    </recommendedName>
</protein>
<evidence type="ECO:0000313" key="2">
    <source>
        <dbReference type="Proteomes" id="UP000476310"/>
    </source>
</evidence>
<comment type="caution">
    <text evidence="1">The sequence shown here is derived from an EMBL/GenBank/DDBJ whole genome shotgun (WGS) entry which is preliminary data.</text>
</comment>
<dbReference type="Proteomes" id="UP000476310">
    <property type="component" value="Unassembled WGS sequence"/>
</dbReference>